<dbReference type="InterPro" id="IPR011118">
    <property type="entry name" value="Tannase/feruloyl_esterase"/>
</dbReference>
<dbReference type="RefSeq" id="WP_093557252.1">
    <property type="nucleotide sequence ID" value="NZ_FPBO01000019.1"/>
</dbReference>
<evidence type="ECO:0000256" key="6">
    <source>
        <dbReference type="ARBA" id="ARBA00022837"/>
    </source>
</evidence>
<accession>A0A1I7KT48</accession>
<dbReference type="OrthoDB" id="7062032at2"/>
<protein>
    <submittedName>
        <fullName evidence="9">Feruloyl esterase</fullName>
    </submittedName>
</protein>
<dbReference type="SUPFAM" id="SSF53474">
    <property type="entry name" value="alpha/beta-Hydrolases"/>
    <property type="match status" value="1"/>
</dbReference>
<keyword evidence="5" id="KW-0378">Hydrolase</keyword>
<evidence type="ECO:0000256" key="4">
    <source>
        <dbReference type="ARBA" id="ARBA00022729"/>
    </source>
</evidence>
<keyword evidence="2" id="KW-0719">Serine esterase</keyword>
<dbReference type="InterPro" id="IPR029058">
    <property type="entry name" value="AB_hydrolase_fold"/>
</dbReference>
<keyword evidence="10" id="KW-1185">Reference proteome</keyword>
<sequence length="545" mass="59213">MTTKLKLLPLAGLLLAGSALADQCASLSTLKLDGVEIIQARAIADGVFEEDNATGRAGRVFRGLPGFCRVRGVARPVPGSQIEFDIWLPLKGWTRRLHMIGNGAYSSNIGYLQMINRLRAGDVAVATDTGHKGSELTFAIGKPESIFDFSHRAVHTTVNVAKAVTKAYYAAAPAYSYFSGCSTGGYQGLMEAQRYPEDFDGIIAGAPGNNRTALTLAFLWNYHVNHRPGEVTPILPQTKLPMITAAAVQACDALDGVKDGVINDPQACRFDPAALLCKAGDEAGCLTGEQVEVVRKLYAGPVDARNGKRIYPGYPVGSEGITVGEDDAHPGWSNYWANHKKPGEPLRLDFFRHWVYNDANWDWRAFNWGSDVDAVLARIGATFDANNPDLRRFRARKGKLLMFMGWQDPVGAAGEAINYYNAVEATSPKTSEQARREDTQDFLRLYMVPGMAHCAGGPGATHFNSATRDSMPPVNDAKHDMAIALQDWVERGVAPQALIATRFEPGAKADRKIIFQRPLCVYPQVARYTGGPSESAASFSCVNPN</sequence>
<dbReference type="Pfam" id="PF07519">
    <property type="entry name" value="Tannase"/>
    <property type="match status" value="1"/>
</dbReference>
<reference evidence="10" key="1">
    <citation type="submission" date="2016-10" db="EMBL/GenBank/DDBJ databases">
        <authorList>
            <person name="Varghese N."/>
            <person name="Submissions S."/>
        </authorList>
    </citation>
    <scope>NUCLEOTIDE SEQUENCE [LARGE SCALE GENOMIC DNA]</scope>
    <source>
        <strain evidence="10">CGMCC 1.11014</strain>
    </source>
</reference>
<evidence type="ECO:0000256" key="8">
    <source>
        <dbReference type="SAM" id="SignalP"/>
    </source>
</evidence>
<dbReference type="PANTHER" id="PTHR33938">
    <property type="entry name" value="FERULOYL ESTERASE B-RELATED"/>
    <property type="match status" value="1"/>
</dbReference>
<evidence type="ECO:0000256" key="2">
    <source>
        <dbReference type="ARBA" id="ARBA00022487"/>
    </source>
</evidence>
<keyword evidence="3" id="KW-0479">Metal-binding</keyword>
<name>A0A1I7KT48_9BURK</name>
<proteinExistence type="inferred from homology"/>
<gene>
    <name evidence="9" type="ORF">SAMN05216552_101959</name>
</gene>
<evidence type="ECO:0000313" key="10">
    <source>
        <dbReference type="Proteomes" id="UP000199391"/>
    </source>
</evidence>
<evidence type="ECO:0000256" key="5">
    <source>
        <dbReference type="ARBA" id="ARBA00022801"/>
    </source>
</evidence>
<evidence type="ECO:0000313" key="9">
    <source>
        <dbReference type="EMBL" id="SFV00516.1"/>
    </source>
</evidence>
<feature type="chain" id="PRO_5011762992" evidence="8">
    <location>
        <begin position="22"/>
        <end position="545"/>
    </location>
</feature>
<comment type="similarity">
    <text evidence="1">Belongs to the tannase family.</text>
</comment>
<dbReference type="Gene3D" id="3.40.50.1820">
    <property type="entry name" value="alpha/beta hydrolase"/>
    <property type="match status" value="1"/>
</dbReference>
<feature type="signal peptide" evidence="8">
    <location>
        <begin position="1"/>
        <end position="21"/>
    </location>
</feature>
<evidence type="ECO:0000256" key="1">
    <source>
        <dbReference type="ARBA" id="ARBA00006249"/>
    </source>
</evidence>
<organism evidence="9 10">
    <name type="scientific">Pseudoduganella namucuonensis</name>
    <dbReference type="NCBI Taxonomy" id="1035707"/>
    <lineage>
        <taxon>Bacteria</taxon>
        <taxon>Pseudomonadati</taxon>
        <taxon>Pseudomonadota</taxon>
        <taxon>Betaproteobacteria</taxon>
        <taxon>Burkholderiales</taxon>
        <taxon>Oxalobacteraceae</taxon>
        <taxon>Telluria group</taxon>
        <taxon>Pseudoduganella</taxon>
    </lineage>
</organism>
<dbReference type="AlphaFoldDB" id="A0A1I7KT48"/>
<keyword evidence="4 8" id="KW-0732">Signal</keyword>
<dbReference type="GO" id="GO:0046872">
    <property type="term" value="F:metal ion binding"/>
    <property type="evidence" value="ECO:0007669"/>
    <property type="project" value="UniProtKB-KW"/>
</dbReference>
<dbReference type="STRING" id="1035707.SAMN05216552_101959"/>
<keyword evidence="7" id="KW-1015">Disulfide bond</keyword>
<evidence type="ECO:0000256" key="3">
    <source>
        <dbReference type="ARBA" id="ARBA00022723"/>
    </source>
</evidence>
<dbReference type="EMBL" id="FPBO01000019">
    <property type="protein sequence ID" value="SFV00516.1"/>
    <property type="molecule type" value="Genomic_DNA"/>
</dbReference>
<evidence type="ECO:0000256" key="7">
    <source>
        <dbReference type="ARBA" id="ARBA00023157"/>
    </source>
</evidence>
<keyword evidence="6" id="KW-0106">Calcium</keyword>
<dbReference type="PANTHER" id="PTHR33938:SF15">
    <property type="entry name" value="FERULOYL ESTERASE B-RELATED"/>
    <property type="match status" value="1"/>
</dbReference>
<dbReference type="GO" id="GO:0052689">
    <property type="term" value="F:carboxylic ester hydrolase activity"/>
    <property type="evidence" value="ECO:0007669"/>
    <property type="project" value="UniProtKB-KW"/>
</dbReference>
<dbReference type="Proteomes" id="UP000199391">
    <property type="component" value="Unassembled WGS sequence"/>
</dbReference>